<protein>
    <submittedName>
        <fullName evidence="1">Uncharacterized protein</fullName>
    </submittedName>
</protein>
<proteinExistence type="predicted"/>
<reference evidence="1" key="1">
    <citation type="submission" date="2018-02" db="EMBL/GenBank/DDBJ databases">
        <title>Rhizophora mucronata_Transcriptome.</title>
        <authorList>
            <person name="Meera S.P."/>
            <person name="Sreeshan A."/>
            <person name="Augustine A."/>
        </authorList>
    </citation>
    <scope>NUCLEOTIDE SEQUENCE</scope>
    <source>
        <tissue evidence="1">Leaf</tissue>
    </source>
</reference>
<name>A0A2P2QZT6_RHIMU</name>
<dbReference type="AlphaFoldDB" id="A0A2P2QZT6"/>
<evidence type="ECO:0000313" key="1">
    <source>
        <dbReference type="EMBL" id="MBX72519.1"/>
    </source>
</evidence>
<sequence length="29" mass="3386">MLVWYCVPANSTSSSHFTPYKCYLLLDFV</sequence>
<accession>A0A2P2QZT6</accession>
<organism evidence="1">
    <name type="scientific">Rhizophora mucronata</name>
    <name type="common">Asiatic mangrove</name>
    <dbReference type="NCBI Taxonomy" id="61149"/>
    <lineage>
        <taxon>Eukaryota</taxon>
        <taxon>Viridiplantae</taxon>
        <taxon>Streptophyta</taxon>
        <taxon>Embryophyta</taxon>
        <taxon>Tracheophyta</taxon>
        <taxon>Spermatophyta</taxon>
        <taxon>Magnoliopsida</taxon>
        <taxon>eudicotyledons</taxon>
        <taxon>Gunneridae</taxon>
        <taxon>Pentapetalae</taxon>
        <taxon>rosids</taxon>
        <taxon>fabids</taxon>
        <taxon>Malpighiales</taxon>
        <taxon>Rhizophoraceae</taxon>
        <taxon>Rhizophora</taxon>
    </lineage>
</organism>
<dbReference type="EMBL" id="GGEC01092035">
    <property type="protein sequence ID" value="MBX72519.1"/>
    <property type="molecule type" value="Transcribed_RNA"/>
</dbReference>